<dbReference type="EMBL" id="SJDU01000230">
    <property type="protein sequence ID" value="TKZ33612.1"/>
    <property type="molecule type" value="Genomic_DNA"/>
</dbReference>
<dbReference type="RefSeq" id="WP_137998745.1">
    <property type="nucleotide sequence ID" value="NZ_SJDU01000230.1"/>
</dbReference>
<sequence length="221" mass="26733">MKLIEVKNNFLLGFEEFAKERKFKIVKKDFEIKKSTKEYTCAFQFDYNYWQDEIHLFPFVAIKINQIHDACKISGYDLNYTAFINLLFLEKYFKNKYNEDTRWKMQYNQKDRFKIFSLREIDKAIDKTLNLIYKYGLNYIEKYSNIKSIDNLYNENPLDYNPNCSGLNTHCIIGLISAKLSKNINYPKLEKIYSKIVNDNDFNDKDKEAFERIRKYFMKVN</sequence>
<proteinExistence type="predicted"/>
<protein>
    <recommendedName>
        <fullName evidence="3">DUF4304 domain-containing protein</fullName>
    </recommendedName>
</protein>
<dbReference type="Proteomes" id="UP000310168">
    <property type="component" value="Unassembled WGS sequence"/>
</dbReference>
<accession>A0ABY2TQF0</accession>
<evidence type="ECO:0008006" key="3">
    <source>
        <dbReference type="Google" id="ProtNLM"/>
    </source>
</evidence>
<organism evidence="1 2">
    <name type="scientific">Brachyspira catarrhinii</name>
    <dbReference type="NCBI Taxonomy" id="2528966"/>
    <lineage>
        <taxon>Bacteria</taxon>
        <taxon>Pseudomonadati</taxon>
        <taxon>Spirochaetota</taxon>
        <taxon>Spirochaetia</taxon>
        <taxon>Brachyspirales</taxon>
        <taxon>Brachyspiraceae</taxon>
        <taxon>Brachyspira</taxon>
    </lineage>
</organism>
<keyword evidence="2" id="KW-1185">Reference proteome</keyword>
<evidence type="ECO:0000313" key="2">
    <source>
        <dbReference type="Proteomes" id="UP000310168"/>
    </source>
</evidence>
<comment type="caution">
    <text evidence="1">The sequence shown here is derived from an EMBL/GenBank/DDBJ whole genome shotgun (WGS) entry which is preliminary data.</text>
</comment>
<evidence type="ECO:0000313" key="1">
    <source>
        <dbReference type="EMBL" id="TKZ33612.1"/>
    </source>
</evidence>
<name>A0ABY2TQF0_9SPIR</name>
<gene>
    <name evidence="1" type="ORF">EZH24_08540</name>
</gene>
<reference evidence="1 2" key="1">
    <citation type="journal article" date="2019" name="Anaerobe">
        <title>Brachyspira catarrhinii sp. nov., an anaerobic intestinal spirochaete isolated from vervet monkeys may have been misidentified as Brachyspira aalborgi in previous studies.</title>
        <authorList>
            <person name="Phillips N.D."/>
            <person name="La T."/>
            <person name="Hampson D.J."/>
        </authorList>
    </citation>
    <scope>NUCLEOTIDE SEQUENCE [LARGE SCALE GENOMIC DNA]</scope>
    <source>
        <strain evidence="1 2">Z12</strain>
    </source>
</reference>